<feature type="region of interest" description="Disordered" evidence="1">
    <location>
        <begin position="15"/>
        <end position="103"/>
    </location>
</feature>
<dbReference type="AlphaFoldDB" id="A0A4C1YE24"/>
<keyword evidence="3" id="KW-1185">Reference proteome</keyword>
<feature type="compositionally biased region" description="Basic residues" evidence="1">
    <location>
        <begin position="92"/>
        <end position="103"/>
    </location>
</feature>
<sequence>MPIARSIACDLPESFRAADGRRRPNSSSACSERAGPARPLPSAVRQVARRITTSGRGSRRDRIESEYSTRRHVSENPRRECVDPRADSDRARGRRRRPSWVSR</sequence>
<accession>A0A4C1YE24</accession>
<dbReference type="EMBL" id="BGZK01001179">
    <property type="protein sequence ID" value="GBP73583.1"/>
    <property type="molecule type" value="Genomic_DNA"/>
</dbReference>
<evidence type="ECO:0000256" key="1">
    <source>
        <dbReference type="SAM" id="MobiDB-lite"/>
    </source>
</evidence>
<name>A0A4C1YE24_EUMVA</name>
<organism evidence="2 3">
    <name type="scientific">Eumeta variegata</name>
    <name type="common">Bagworm moth</name>
    <name type="synonym">Eumeta japonica</name>
    <dbReference type="NCBI Taxonomy" id="151549"/>
    <lineage>
        <taxon>Eukaryota</taxon>
        <taxon>Metazoa</taxon>
        <taxon>Ecdysozoa</taxon>
        <taxon>Arthropoda</taxon>
        <taxon>Hexapoda</taxon>
        <taxon>Insecta</taxon>
        <taxon>Pterygota</taxon>
        <taxon>Neoptera</taxon>
        <taxon>Endopterygota</taxon>
        <taxon>Lepidoptera</taxon>
        <taxon>Glossata</taxon>
        <taxon>Ditrysia</taxon>
        <taxon>Tineoidea</taxon>
        <taxon>Psychidae</taxon>
        <taxon>Oiketicinae</taxon>
        <taxon>Eumeta</taxon>
    </lineage>
</organism>
<gene>
    <name evidence="2" type="ORF">EVAR_59797_1</name>
</gene>
<feature type="compositionally biased region" description="Basic and acidic residues" evidence="1">
    <location>
        <begin position="58"/>
        <end position="91"/>
    </location>
</feature>
<evidence type="ECO:0000313" key="3">
    <source>
        <dbReference type="Proteomes" id="UP000299102"/>
    </source>
</evidence>
<protein>
    <submittedName>
        <fullName evidence="2">Uncharacterized protein</fullName>
    </submittedName>
</protein>
<comment type="caution">
    <text evidence="2">The sequence shown here is derived from an EMBL/GenBank/DDBJ whole genome shotgun (WGS) entry which is preliminary data.</text>
</comment>
<evidence type="ECO:0000313" key="2">
    <source>
        <dbReference type="EMBL" id="GBP73583.1"/>
    </source>
</evidence>
<proteinExistence type="predicted"/>
<dbReference type="Proteomes" id="UP000299102">
    <property type="component" value="Unassembled WGS sequence"/>
</dbReference>
<reference evidence="2 3" key="1">
    <citation type="journal article" date="2019" name="Commun. Biol.">
        <title>The bagworm genome reveals a unique fibroin gene that provides high tensile strength.</title>
        <authorList>
            <person name="Kono N."/>
            <person name="Nakamura H."/>
            <person name="Ohtoshi R."/>
            <person name="Tomita M."/>
            <person name="Numata K."/>
            <person name="Arakawa K."/>
        </authorList>
    </citation>
    <scope>NUCLEOTIDE SEQUENCE [LARGE SCALE GENOMIC DNA]</scope>
</reference>